<feature type="non-terminal residue" evidence="1">
    <location>
        <position position="246"/>
    </location>
</feature>
<gene>
    <name evidence="1" type="ORF">S01H1_70417</name>
</gene>
<dbReference type="AlphaFoldDB" id="X0WQX3"/>
<accession>X0WQX3</accession>
<sequence length="246" mass="26816">DVAANGRIVRHLGGAALGAKNPPPPFRPGLSQSIEWDGTDDIGKPVADARCTVRVRLGLTAEFDRFIGWKSAPPLNYGLINGLAVTPDRKVYVLSISRDAPRSGRSENRLWVMSKEGKYLKTLYPFPASKDPQKLPGVDFLSSEKGRLEPRIYDRVCISSLPQMRAANRQTMAVTADGRLVFTNGWGTELYAFGPRSLMVMQTDGSIPRERLDGPTFGKGIKAGYSHLALSPDQKSVYVAGIAVSL</sequence>
<reference evidence="1" key="1">
    <citation type="journal article" date="2014" name="Front. Microbiol.">
        <title>High frequency of phylogenetically diverse reductive dehalogenase-homologous genes in deep subseafloor sedimentary metagenomes.</title>
        <authorList>
            <person name="Kawai M."/>
            <person name="Futagami T."/>
            <person name="Toyoda A."/>
            <person name="Takaki Y."/>
            <person name="Nishi S."/>
            <person name="Hori S."/>
            <person name="Arai W."/>
            <person name="Tsubouchi T."/>
            <person name="Morono Y."/>
            <person name="Uchiyama I."/>
            <person name="Ito T."/>
            <person name="Fujiyama A."/>
            <person name="Inagaki F."/>
            <person name="Takami H."/>
        </authorList>
    </citation>
    <scope>NUCLEOTIDE SEQUENCE</scope>
    <source>
        <strain evidence="1">Expedition CK06-06</strain>
    </source>
</reference>
<evidence type="ECO:0008006" key="2">
    <source>
        <dbReference type="Google" id="ProtNLM"/>
    </source>
</evidence>
<name>X0WQX3_9ZZZZ</name>
<dbReference type="SUPFAM" id="SSF75011">
    <property type="entry name" value="3-carboxy-cis,cis-mucoante lactonizing enzyme"/>
    <property type="match status" value="1"/>
</dbReference>
<protein>
    <recommendedName>
        <fullName evidence="2">SMP-30/Gluconolactonase/LRE-like region domain-containing protein</fullName>
    </recommendedName>
</protein>
<dbReference type="EMBL" id="BARS01046826">
    <property type="protein sequence ID" value="GAG33369.1"/>
    <property type="molecule type" value="Genomic_DNA"/>
</dbReference>
<comment type="caution">
    <text evidence="1">The sequence shown here is derived from an EMBL/GenBank/DDBJ whole genome shotgun (WGS) entry which is preliminary data.</text>
</comment>
<feature type="non-terminal residue" evidence="1">
    <location>
        <position position="1"/>
    </location>
</feature>
<organism evidence="1">
    <name type="scientific">marine sediment metagenome</name>
    <dbReference type="NCBI Taxonomy" id="412755"/>
    <lineage>
        <taxon>unclassified sequences</taxon>
        <taxon>metagenomes</taxon>
        <taxon>ecological metagenomes</taxon>
    </lineage>
</organism>
<proteinExistence type="predicted"/>
<evidence type="ECO:0000313" key="1">
    <source>
        <dbReference type="EMBL" id="GAG33369.1"/>
    </source>
</evidence>